<dbReference type="OrthoDB" id="9769653at2"/>
<feature type="transmembrane region" description="Helical" evidence="1">
    <location>
        <begin position="96"/>
        <end position="113"/>
    </location>
</feature>
<organism evidence="3 4">
    <name type="scientific">Kordia antarctica</name>
    <dbReference type="NCBI Taxonomy" id="1218801"/>
    <lineage>
        <taxon>Bacteria</taxon>
        <taxon>Pseudomonadati</taxon>
        <taxon>Bacteroidota</taxon>
        <taxon>Flavobacteriia</taxon>
        <taxon>Flavobacteriales</taxon>
        <taxon>Flavobacteriaceae</taxon>
        <taxon>Kordia</taxon>
    </lineage>
</organism>
<feature type="domain" description="Fatty acid desaturase" evidence="2">
    <location>
        <begin position="60"/>
        <end position="302"/>
    </location>
</feature>
<proteinExistence type="predicted"/>
<gene>
    <name evidence="3" type="primary">des</name>
    <name evidence="3" type="ORF">IMCC3317_39030</name>
</gene>
<dbReference type="GO" id="GO:0016717">
    <property type="term" value="F:oxidoreductase activity, acting on paired donors, with oxidation of a pair of donors resulting in the reduction of molecular oxygen to two molecules of water"/>
    <property type="evidence" value="ECO:0007669"/>
    <property type="project" value="TreeGrafter"/>
</dbReference>
<dbReference type="InterPro" id="IPR012171">
    <property type="entry name" value="Fatty_acid_desaturase"/>
</dbReference>
<dbReference type="PANTHER" id="PTHR19353">
    <property type="entry name" value="FATTY ACID DESATURASE 2"/>
    <property type="match status" value="1"/>
</dbReference>
<feature type="transmembrane region" description="Helical" evidence="1">
    <location>
        <begin position="193"/>
        <end position="212"/>
    </location>
</feature>
<dbReference type="GO" id="GO:0006629">
    <property type="term" value="P:lipid metabolic process"/>
    <property type="evidence" value="ECO:0007669"/>
    <property type="project" value="InterPro"/>
</dbReference>
<name>A0A7L4ZPS9_9FLAO</name>
<keyword evidence="1" id="KW-0812">Transmembrane</keyword>
<dbReference type="EMBL" id="CP019288">
    <property type="protein sequence ID" value="QHI38510.1"/>
    <property type="molecule type" value="Genomic_DNA"/>
</dbReference>
<dbReference type="PANTHER" id="PTHR19353:SF73">
    <property type="entry name" value="FATTY ACID DESATURASE"/>
    <property type="match status" value="1"/>
</dbReference>
<feature type="transmembrane region" description="Helical" evidence="1">
    <location>
        <begin position="32"/>
        <end position="50"/>
    </location>
</feature>
<dbReference type="AlphaFoldDB" id="A0A7L4ZPS9"/>
<keyword evidence="3" id="KW-0560">Oxidoreductase</keyword>
<reference evidence="3 4" key="1">
    <citation type="journal article" date="2013" name="Int. J. Syst. Evol. Microbiol.">
        <title>Kordia antarctica sp. nov., isolated from Antarctic seawater.</title>
        <authorList>
            <person name="Baek K."/>
            <person name="Choi A."/>
            <person name="Kang I."/>
            <person name="Lee K."/>
            <person name="Cho J.C."/>
        </authorList>
    </citation>
    <scope>NUCLEOTIDE SEQUENCE [LARGE SCALE GENOMIC DNA]</scope>
    <source>
        <strain evidence="3 4">IMCC3317</strain>
    </source>
</reference>
<dbReference type="KEGG" id="kan:IMCC3317_39030"/>
<feature type="transmembrane region" description="Helical" evidence="1">
    <location>
        <begin position="56"/>
        <end position="76"/>
    </location>
</feature>
<evidence type="ECO:0000313" key="4">
    <source>
        <dbReference type="Proteomes" id="UP000464657"/>
    </source>
</evidence>
<protein>
    <submittedName>
        <fullName evidence="3">Fatty acid desaturase</fullName>
        <ecNumber evidence="3">1.14.19.-</ecNumber>
    </submittedName>
</protein>
<evidence type="ECO:0000313" key="3">
    <source>
        <dbReference type="EMBL" id="QHI38510.1"/>
    </source>
</evidence>
<dbReference type="Pfam" id="PF00487">
    <property type="entry name" value="FA_desaturase"/>
    <property type="match status" value="1"/>
</dbReference>
<feature type="transmembrane region" description="Helical" evidence="1">
    <location>
        <begin position="162"/>
        <end position="181"/>
    </location>
</feature>
<dbReference type="Proteomes" id="UP000464657">
    <property type="component" value="Chromosome"/>
</dbReference>
<evidence type="ECO:0000256" key="1">
    <source>
        <dbReference type="SAM" id="Phobius"/>
    </source>
</evidence>
<dbReference type="RefSeq" id="WP_160131056.1">
    <property type="nucleotide sequence ID" value="NZ_CP019288.1"/>
</dbReference>
<accession>A0A7L4ZPS9</accession>
<keyword evidence="4" id="KW-1185">Reference proteome</keyword>
<keyword evidence="1" id="KW-0472">Membrane</keyword>
<dbReference type="EC" id="1.14.19.-" evidence="3"/>
<keyword evidence="1" id="KW-1133">Transmembrane helix</keyword>
<dbReference type="GO" id="GO:0016020">
    <property type="term" value="C:membrane"/>
    <property type="evidence" value="ECO:0007669"/>
    <property type="project" value="TreeGrafter"/>
</dbReference>
<evidence type="ECO:0000259" key="2">
    <source>
        <dbReference type="Pfam" id="PF00487"/>
    </source>
</evidence>
<dbReference type="InterPro" id="IPR005804">
    <property type="entry name" value="FA_desaturase_dom"/>
</dbReference>
<sequence length="350" mass="41878">MTQQNDDQEIVESLKNWKSIIAKYKKKSTKKAIGQMASSFLPFIAVWALMYFTLDFSLILTFLLGIVNAFFLVRIFIIQHDCGHNSFIKSQKASNFIGYFCSVFSFLPFKYWAETHTFHHGHNGQLEKNVRQVGDLPTLTVEEFRAKNWWGKFKYKVFRSPIVIFVIAPAYYLIITTKYPFLKFNNWKRTTYLLIKDNIVMIVPYLVLGYLIGWADFFAVQFIILFFFGIIAFWFFYVQHQHEFSYKKWKEEWNFVLSAIKGSSYIKLPRIMEWFTGHIGIHHIHHLNSRIPNYNLKKCFTENKILSKYVTTLSFKDGLKMMFHKLWDEEQQRMITFREYYRLEKVRVAS</sequence>
<feature type="transmembrane region" description="Helical" evidence="1">
    <location>
        <begin position="218"/>
        <end position="238"/>
    </location>
</feature>